<evidence type="ECO:0000313" key="1">
    <source>
        <dbReference type="EMBL" id="KAL0179569.1"/>
    </source>
</evidence>
<dbReference type="EMBL" id="JAMKFB020000012">
    <property type="protein sequence ID" value="KAL0179569.1"/>
    <property type="molecule type" value="Genomic_DNA"/>
</dbReference>
<feature type="non-terminal residue" evidence="1">
    <location>
        <position position="67"/>
    </location>
</feature>
<evidence type="ECO:0000313" key="2">
    <source>
        <dbReference type="Proteomes" id="UP001529510"/>
    </source>
</evidence>
<name>A0ABD0PZU7_CIRMR</name>
<gene>
    <name evidence="1" type="ORF">M9458_025011</name>
</gene>
<feature type="non-terminal residue" evidence="1">
    <location>
        <position position="1"/>
    </location>
</feature>
<protein>
    <recommendedName>
        <fullName evidence="3">MHC class I antigen</fullName>
    </recommendedName>
</protein>
<sequence>DQVVRLQALPPEEADPALALLCPVRALRWTSDQLFVCYGGQQKGNAISKPRMAHWIVDAIILAYQAQ</sequence>
<evidence type="ECO:0008006" key="3">
    <source>
        <dbReference type="Google" id="ProtNLM"/>
    </source>
</evidence>
<keyword evidence="2" id="KW-1185">Reference proteome</keyword>
<dbReference type="AlphaFoldDB" id="A0ABD0PZU7"/>
<organism evidence="1 2">
    <name type="scientific">Cirrhinus mrigala</name>
    <name type="common">Mrigala</name>
    <dbReference type="NCBI Taxonomy" id="683832"/>
    <lineage>
        <taxon>Eukaryota</taxon>
        <taxon>Metazoa</taxon>
        <taxon>Chordata</taxon>
        <taxon>Craniata</taxon>
        <taxon>Vertebrata</taxon>
        <taxon>Euteleostomi</taxon>
        <taxon>Actinopterygii</taxon>
        <taxon>Neopterygii</taxon>
        <taxon>Teleostei</taxon>
        <taxon>Ostariophysi</taxon>
        <taxon>Cypriniformes</taxon>
        <taxon>Cyprinidae</taxon>
        <taxon>Labeoninae</taxon>
        <taxon>Labeonini</taxon>
        <taxon>Cirrhinus</taxon>
    </lineage>
</organism>
<dbReference type="Proteomes" id="UP001529510">
    <property type="component" value="Unassembled WGS sequence"/>
</dbReference>
<reference evidence="1 2" key="1">
    <citation type="submission" date="2024-05" db="EMBL/GenBank/DDBJ databases">
        <title>Genome sequencing and assembly of Indian major carp, Cirrhinus mrigala (Hamilton, 1822).</title>
        <authorList>
            <person name="Mohindra V."/>
            <person name="Chowdhury L.M."/>
            <person name="Lal K."/>
            <person name="Jena J.K."/>
        </authorList>
    </citation>
    <scope>NUCLEOTIDE SEQUENCE [LARGE SCALE GENOMIC DNA]</scope>
    <source>
        <strain evidence="1">CM1030</strain>
        <tissue evidence="1">Blood</tissue>
    </source>
</reference>
<comment type="caution">
    <text evidence="1">The sequence shown here is derived from an EMBL/GenBank/DDBJ whole genome shotgun (WGS) entry which is preliminary data.</text>
</comment>
<accession>A0ABD0PZU7</accession>
<proteinExistence type="predicted"/>